<evidence type="ECO:0000313" key="6">
    <source>
        <dbReference type="EMBL" id="OLU43219.1"/>
    </source>
</evidence>
<dbReference type="InterPro" id="IPR050773">
    <property type="entry name" value="CbxX/CfxQ_RuBisCO_ESX"/>
</dbReference>
<keyword evidence="2" id="KW-0547">Nucleotide-binding</keyword>
<protein>
    <recommendedName>
        <fullName evidence="5">AAA+ ATPase domain-containing protein</fullName>
    </recommendedName>
</protein>
<feature type="compositionally biased region" description="Basic and acidic residues" evidence="4">
    <location>
        <begin position="1"/>
        <end position="13"/>
    </location>
</feature>
<evidence type="ECO:0000259" key="5">
    <source>
        <dbReference type="SMART" id="SM00382"/>
    </source>
</evidence>
<dbReference type="FunFam" id="3.40.50.300:FF:000216">
    <property type="entry name" value="Type VII secretion ATPase EccA"/>
    <property type="match status" value="1"/>
</dbReference>
<dbReference type="Pfam" id="PF00004">
    <property type="entry name" value="AAA"/>
    <property type="match status" value="1"/>
</dbReference>
<dbReference type="Proteomes" id="UP000186341">
    <property type="component" value="Unassembled WGS sequence"/>
</dbReference>
<dbReference type="SUPFAM" id="SSF52540">
    <property type="entry name" value="P-loop containing nucleoside triphosphate hydrolases"/>
    <property type="match status" value="1"/>
</dbReference>
<keyword evidence="3" id="KW-0067">ATP-binding</keyword>
<accession>A0A1U7NJA7</accession>
<organism evidence="6 7">
    <name type="scientific">Ileibacterium valens</name>
    <dbReference type="NCBI Taxonomy" id="1862668"/>
    <lineage>
        <taxon>Bacteria</taxon>
        <taxon>Bacillati</taxon>
        <taxon>Bacillota</taxon>
        <taxon>Erysipelotrichia</taxon>
        <taxon>Erysipelotrichales</taxon>
        <taxon>Erysipelotrichaceae</taxon>
        <taxon>Ileibacterium</taxon>
    </lineage>
</organism>
<evidence type="ECO:0000256" key="1">
    <source>
        <dbReference type="ARBA" id="ARBA00010378"/>
    </source>
</evidence>
<keyword evidence="7" id="KW-1185">Reference proteome</keyword>
<dbReference type="InterPro" id="IPR000470">
    <property type="entry name" value="CbxX/CfqX_mono"/>
</dbReference>
<comment type="similarity">
    <text evidence="1">Belongs to the CbxX/CfxQ family.</text>
</comment>
<dbReference type="CDD" id="cd19481">
    <property type="entry name" value="RecA-like_protease"/>
    <property type="match status" value="1"/>
</dbReference>
<proteinExistence type="inferred from homology"/>
<reference evidence="6 7" key="1">
    <citation type="submission" date="2016-11" db="EMBL/GenBank/DDBJ databases">
        <title>Description of two novel members of the family Erysipelotrichaceae: Ileibacterium lipovorans gen. nov., sp. nov. and Dubosiella newyorkensis, gen. nov., sp. nov.</title>
        <authorList>
            <person name="Cox L.M."/>
            <person name="Sohn J."/>
            <person name="Tyrrell K.L."/>
            <person name="Citron D.M."/>
            <person name="Lawson P.A."/>
            <person name="Patel N.B."/>
            <person name="Iizumi T."/>
            <person name="Perez-Perez G.I."/>
            <person name="Goldstein E.J."/>
            <person name="Blaser M.J."/>
        </authorList>
    </citation>
    <scope>NUCLEOTIDE SEQUENCE [LARGE SCALE GENOMIC DNA]</scope>
    <source>
        <strain evidence="6 7">NYU-BL-A3</strain>
    </source>
</reference>
<dbReference type="EMBL" id="MPJW01000018">
    <property type="protein sequence ID" value="OLU43219.1"/>
    <property type="molecule type" value="Genomic_DNA"/>
</dbReference>
<dbReference type="Gene3D" id="1.10.8.60">
    <property type="match status" value="1"/>
</dbReference>
<feature type="region of interest" description="Disordered" evidence="4">
    <location>
        <begin position="1"/>
        <end position="24"/>
    </location>
</feature>
<dbReference type="GO" id="GO:0016887">
    <property type="term" value="F:ATP hydrolysis activity"/>
    <property type="evidence" value="ECO:0007669"/>
    <property type="project" value="InterPro"/>
</dbReference>
<evidence type="ECO:0000313" key="7">
    <source>
        <dbReference type="Proteomes" id="UP000186341"/>
    </source>
</evidence>
<evidence type="ECO:0000256" key="2">
    <source>
        <dbReference type="ARBA" id="ARBA00022741"/>
    </source>
</evidence>
<dbReference type="PANTHER" id="PTHR43392">
    <property type="entry name" value="AAA-TYPE ATPASE FAMILY PROTEIN / ANKYRIN REPEAT FAMILY PROTEIN"/>
    <property type="match status" value="1"/>
</dbReference>
<evidence type="ECO:0000256" key="4">
    <source>
        <dbReference type="SAM" id="MobiDB-lite"/>
    </source>
</evidence>
<dbReference type="Pfam" id="PF17866">
    <property type="entry name" value="AAA_lid_6"/>
    <property type="match status" value="1"/>
</dbReference>
<dbReference type="SMART" id="SM00382">
    <property type="entry name" value="AAA"/>
    <property type="match status" value="1"/>
</dbReference>
<dbReference type="AlphaFoldDB" id="A0A1U7NJA7"/>
<dbReference type="Gene3D" id="3.40.50.300">
    <property type="entry name" value="P-loop containing nucleotide triphosphate hydrolases"/>
    <property type="match status" value="1"/>
</dbReference>
<dbReference type="PRINTS" id="PR00819">
    <property type="entry name" value="CBXCFQXSUPER"/>
</dbReference>
<dbReference type="PRINTS" id="PR00820">
    <property type="entry name" value="CBXXCFQX"/>
</dbReference>
<dbReference type="InterPro" id="IPR003959">
    <property type="entry name" value="ATPase_AAA_core"/>
</dbReference>
<gene>
    <name evidence="6" type="ORF">BO222_00375</name>
</gene>
<dbReference type="InterPro" id="IPR041627">
    <property type="entry name" value="AAA_lid_6"/>
</dbReference>
<sequence>MSQQKQEKSKESQNEAISAKTPAAKDYLGENQMKKMSDQIAEILKELDCMTGLESVKEQVHSLANYLLIQKIRQELGLKNPVISRHMIFYGNPGTGKTTVARLLAKIFRELGLLKKGQLIETDRSGLVAGYIGQTAQKTQEMIQKALGGILFIDEAYSLIRESPNDFGREAVETILKAMEDHRDDLVVIAAGYPALMDDFLLSNPGLASRFGTRIRFENYSPLQLRQIASDLARAMDYTIDKEALDLLEHQVENLLEQSDGTFGNARTVRNLIEKAMMAQANRLIMSNHIDPEELSTLHKEDFEGN</sequence>
<dbReference type="PANTHER" id="PTHR43392:SF2">
    <property type="entry name" value="AAA-TYPE ATPASE FAMILY PROTEIN _ ANKYRIN REPEAT FAMILY PROTEIN"/>
    <property type="match status" value="1"/>
</dbReference>
<dbReference type="GO" id="GO:0005524">
    <property type="term" value="F:ATP binding"/>
    <property type="evidence" value="ECO:0007669"/>
    <property type="project" value="UniProtKB-KW"/>
</dbReference>
<evidence type="ECO:0000256" key="3">
    <source>
        <dbReference type="ARBA" id="ARBA00022840"/>
    </source>
</evidence>
<dbReference type="InterPro" id="IPR000641">
    <property type="entry name" value="CbxX/CfxQ"/>
</dbReference>
<feature type="domain" description="AAA+ ATPase" evidence="5">
    <location>
        <begin position="83"/>
        <end position="221"/>
    </location>
</feature>
<dbReference type="InterPro" id="IPR027417">
    <property type="entry name" value="P-loop_NTPase"/>
</dbReference>
<comment type="caution">
    <text evidence="6">The sequence shown here is derived from an EMBL/GenBank/DDBJ whole genome shotgun (WGS) entry which is preliminary data.</text>
</comment>
<dbReference type="InterPro" id="IPR003593">
    <property type="entry name" value="AAA+_ATPase"/>
</dbReference>
<name>A0A1U7NJA7_9FIRM</name>